<keyword evidence="9" id="KW-1185">Reference proteome</keyword>
<dbReference type="CDD" id="cd11010">
    <property type="entry name" value="S1-P1_nuclease"/>
    <property type="match status" value="1"/>
</dbReference>
<dbReference type="SUPFAM" id="SSF48537">
    <property type="entry name" value="Phospholipase C/P1 nuclease"/>
    <property type="match status" value="1"/>
</dbReference>
<dbReference type="PANTHER" id="PTHR33146">
    <property type="entry name" value="ENDONUCLEASE 4"/>
    <property type="match status" value="1"/>
</dbReference>
<evidence type="ECO:0000256" key="7">
    <source>
        <dbReference type="SAM" id="SignalP"/>
    </source>
</evidence>
<evidence type="ECO:0000256" key="2">
    <source>
        <dbReference type="ARBA" id="ARBA00022723"/>
    </source>
</evidence>
<protein>
    <submittedName>
        <fullName evidence="8">S1/P1 nuclease</fullName>
    </submittedName>
</protein>
<organism evidence="8 9">
    <name type="scientific">Haloflavibacter putidus</name>
    <dbReference type="NCBI Taxonomy" id="2576776"/>
    <lineage>
        <taxon>Bacteria</taxon>
        <taxon>Pseudomonadati</taxon>
        <taxon>Bacteroidota</taxon>
        <taxon>Flavobacteriia</taxon>
        <taxon>Flavobacteriales</taxon>
        <taxon>Flavobacteriaceae</taxon>
        <taxon>Haloflavibacter</taxon>
    </lineage>
</organism>
<evidence type="ECO:0000256" key="3">
    <source>
        <dbReference type="ARBA" id="ARBA00022759"/>
    </source>
</evidence>
<dbReference type="Gene3D" id="1.10.575.10">
    <property type="entry name" value="P1 Nuclease"/>
    <property type="match status" value="1"/>
</dbReference>
<keyword evidence="4" id="KW-0378">Hydrolase</keyword>
<evidence type="ECO:0000313" key="8">
    <source>
        <dbReference type="EMBL" id="TQD38767.1"/>
    </source>
</evidence>
<proteinExistence type="predicted"/>
<keyword evidence="2" id="KW-0479">Metal-binding</keyword>
<dbReference type="RefSeq" id="WP_141421625.1">
    <property type="nucleotide sequence ID" value="NZ_VIAR01000006.1"/>
</dbReference>
<dbReference type="AlphaFoldDB" id="A0A507ZP50"/>
<evidence type="ECO:0000313" key="9">
    <source>
        <dbReference type="Proteomes" id="UP000317169"/>
    </source>
</evidence>
<dbReference type="GO" id="GO:0003676">
    <property type="term" value="F:nucleic acid binding"/>
    <property type="evidence" value="ECO:0007669"/>
    <property type="project" value="InterPro"/>
</dbReference>
<dbReference type="Proteomes" id="UP000317169">
    <property type="component" value="Unassembled WGS sequence"/>
</dbReference>
<name>A0A507ZP50_9FLAO</name>
<evidence type="ECO:0000256" key="6">
    <source>
        <dbReference type="ARBA" id="ARBA00023180"/>
    </source>
</evidence>
<dbReference type="InterPro" id="IPR003154">
    <property type="entry name" value="S1/P1nuclease"/>
</dbReference>
<keyword evidence="5" id="KW-1015">Disulfide bond</keyword>
<keyword evidence="7" id="KW-0732">Signal</keyword>
<reference evidence="8 9" key="1">
    <citation type="submission" date="2019-06" db="EMBL/GenBank/DDBJ databases">
        <title>Flavibacter putida gen. nov., sp. nov., a novel marine bacterium of the family Flavobacteriaceae isolated from coastal seawater.</title>
        <authorList>
            <person name="Feng X."/>
        </authorList>
    </citation>
    <scope>NUCLEOTIDE SEQUENCE [LARGE SCALE GENOMIC DNA]</scope>
    <source>
        <strain evidence="8 9">PLHSN227</strain>
    </source>
</reference>
<dbReference type="EMBL" id="VIAR01000006">
    <property type="protein sequence ID" value="TQD38767.1"/>
    <property type="molecule type" value="Genomic_DNA"/>
</dbReference>
<comment type="caution">
    <text evidence="8">The sequence shown here is derived from an EMBL/GenBank/DDBJ whole genome shotgun (WGS) entry which is preliminary data.</text>
</comment>
<evidence type="ECO:0000256" key="4">
    <source>
        <dbReference type="ARBA" id="ARBA00022801"/>
    </source>
</evidence>
<evidence type="ECO:0000256" key="5">
    <source>
        <dbReference type="ARBA" id="ARBA00023157"/>
    </source>
</evidence>
<gene>
    <name evidence="8" type="ORF">FKR84_07190</name>
</gene>
<dbReference type="GO" id="GO:0016788">
    <property type="term" value="F:hydrolase activity, acting on ester bonds"/>
    <property type="evidence" value="ECO:0007669"/>
    <property type="project" value="InterPro"/>
</dbReference>
<feature type="signal peptide" evidence="7">
    <location>
        <begin position="1"/>
        <end position="20"/>
    </location>
</feature>
<dbReference type="GO" id="GO:0046872">
    <property type="term" value="F:metal ion binding"/>
    <property type="evidence" value="ECO:0007669"/>
    <property type="project" value="UniProtKB-KW"/>
</dbReference>
<dbReference type="GO" id="GO:0004519">
    <property type="term" value="F:endonuclease activity"/>
    <property type="evidence" value="ECO:0007669"/>
    <property type="project" value="UniProtKB-KW"/>
</dbReference>
<feature type="chain" id="PRO_5021196097" evidence="7">
    <location>
        <begin position="21"/>
        <end position="259"/>
    </location>
</feature>
<sequence length="259" mass="30022">MKNLILFTFLYVFIVAPTNAAEDWGQNGHRTTAQIAEKHLKKRVLRKITQLLDGQSLAVVSTFADEVKSDKSFDQYGKWHYVNISAGKTYEAVKEDLGENIIWAINKCKQKLQNKNTPKKEKQFYLKMLVHLVGDLHQPMHVGRAEDRGGNDIKVDWFGRHSNLHRVWDTQMIETYKMSFTELSEHAQILSKKQIQTYQAGNPQTWAIESKAIAEDLYTDAENNRNLGYKYMYNWFPVLKERLQIGGLRLAKILNTIFA</sequence>
<dbReference type="Pfam" id="PF02265">
    <property type="entry name" value="S1-P1_nuclease"/>
    <property type="match status" value="1"/>
</dbReference>
<accession>A0A507ZP50</accession>
<keyword evidence="6" id="KW-0325">Glycoprotein</keyword>
<keyword evidence="3" id="KW-0255">Endonuclease</keyword>
<dbReference type="InterPro" id="IPR008947">
    <property type="entry name" value="PLipase_C/P1_nuclease_dom_sf"/>
</dbReference>
<dbReference type="OrthoDB" id="267579at2"/>
<keyword evidence="1" id="KW-0540">Nuclease</keyword>
<dbReference type="PANTHER" id="PTHR33146:SF26">
    <property type="entry name" value="ENDONUCLEASE 4"/>
    <property type="match status" value="1"/>
</dbReference>
<dbReference type="GO" id="GO:0006308">
    <property type="term" value="P:DNA catabolic process"/>
    <property type="evidence" value="ECO:0007669"/>
    <property type="project" value="InterPro"/>
</dbReference>
<evidence type="ECO:0000256" key="1">
    <source>
        <dbReference type="ARBA" id="ARBA00022722"/>
    </source>
</evidence>